<accession>A0A1I1CMS5</accession>
<dbReference type="AlphaFoldDB" id="A0A1I1CMS5"/>
<dbReference type="RefSeq" id="WP_005456773.1">
    <property type="nucleotide sequence ID" value="NZ_FOKG01000034.1"/>
</dbReference>
<dbReference type="Proteomes" id="UP000243799">
    <property type="component" value="Unassembled WGS sequence"/>
</dbReference>
<evidence type="ECO:0000313" key="1">
    <source>
        <dbReference type="EMBL" id="SFB63346.1"/>
    </source>
</evidence>
<name>A0A1I1CMS5_9PSEU</name>
<dbReference type="OrthoDB" id="3625600at2"/>
<sequence length="165" mass="17863">MPAQCTTLVCVVDATDPAPAAELPAAVELIADHGHLVLAVLHPPPGLTLNARLIAWQQVRREQVTAAALAPALSRLPSSGLAERGVRIHTTAWHHRRGPGGRHRRVAAALLRLCRVHDADVLVLPAHPRAELLTPATCQYLLGLTQPRLRIRRADEHTLPDAMLV</sequence>
<dbReference type="EMBL" id="FOKG01000034">
    <property type="protein sequence ID" value="SFB63346.1"/>
    <property type="molecule type" value="Genomic_DNA"/>
</dbReference>
<protein>
    <recommendedName>
        <fullName evidence="3">Universal stress protein family protein</fullName>
    </recommendedName>
</protein>
<reference evidence="2" key="1">
    <citation type="submission" date="2016-10" db="EMBL/GenBank/DDBJ databases">
        <authorList>
            <person name="Varghese N."/>
            <person name="Submissions S."/>
        </authorList>
    </citation>
    <scope>NUCLEOTIDE SEQUENCE [LARGE SCALE GENOMIC DNA]</scope>
    <source>
        <strain evidence="2">CGMCC 4.3568</strain>
    </source>
</reference>
<dbReference type="STRING" id="490629.SAMN05216266_13431"/>
<evidence type="ECO:0000313" key="2">
    <source>
        <dbReference type="Proteomes" id="UP000243799"/>
    </source>
</evidence>
<organism evidence="1 2">
    <name type="scientific">Amycolatopsis marina</name>
    <dbReference type="NCBI Taxonomy" id="490629"/>
    <lineage>
        <taxon>Bacteria</taxon>
        <taxon>Bacillati</taxon>
        <taxon>Actinomycetota</taxon>
        <taxon>Actinomycetes</taxon>
        <taxon>Pseudonocardiales</taxon>
        <taxon>Pseudonocardiaceae</taxon>
        <taxon>Amycolatopsis</taxon>
    </lineage>
</organism>
<evidence type="ECO:0008006" key="3">
    <source>
        <dbReference type="Google" id="ProtNLM"/>
    </source>
</evidence>
<proteinExistence type="predicted"/>
<dbReference type="SUPFAM" id="SSF52402">
    <property type="entry name" value="Adenine nucleotide alpha hydrolases-like"/>
    <property type="match status" value="1"/>
</dbReference>
<keyword evidence="2" id="KW-1185">Reference proteome</keyword>
<gene>
    <name evidence="1" type="ORF">SAMN05216266_13431</name>
</gene>